<name>A0ABN8MNX7_9CNID</name>
<evidence type="ECO:0000313" key="2">
    <source>
        <dbReference type="EMBL" id="CAH3029086.1"/>
    </source>
</evidence>
<protein>
    <recommendedName>
        <fullName evidence="1">Phospholipase A2-like domain-containing protein</fullName>
    </recommendedName>
</protein>
<dbReference type="Proteomes" id="UP001159427">
    <property type="component" value="Unassembled WGS sequence"/>
</dbReference>
<keyword evidence="3" id="KW-1185">Reference proteome</keyword>
<organism evidence="2 3">
    <name type="scientific">Porites evermanni</name>
    <dbReference type="NCBI Taxonomy" id="104178"/>
    <lineage>
        <taxon>Eukaryota</taxon>
        <taxon>Metazoa</taxon>
        <taxon>Cnidaria</taxon>
        <taxon>Anthozoa</taxon>
        <taxon>Hexacorallia</taxon>
        <taxon>Scleractinia</taxon>
        <taxon>Fungiina</taxon>
        <taxon>Poritidae</taxon>
        <taxon>Porites</taxon>
    </lineage>
</organism>
<sequence>MAKKTVEMGRYYGSEALRNKKLQKKAIDYALDKLNPVIHNVGSQALDQLSTKIRPKKNCKTNRKDLDGGAIDIHKQIGKLPRPAGGWTLPGHKYTGPYNDLENQVRYNPETGEILQIYDQPTGPTDAVAMQHDVDYSVCGDNRKCKNKGDRKMVKSLDAIPYNERQWGHWLARNIINTKQKLGLGLN</sequence>
<dbReference type="EMBL" id="CALNXI010000551">
    <property type="protein sequence ID" value="CAH3029086.1"/>
    <property type="molecule type" value="Genomic_DNA"/>
</dbReference>
<comment type="caution">
    <text evidence="2">The sequence shown here is derived from an EMBL/GenBank/DDBJ whole genome shotgun (WGS) entry which is preliminary data.</text>
</comment>
<dbReference type="InterPro" id="IPR013607">
    <property type="entry name" value="Phospholipase_A2-like"/>
</dbReference>
<evidence type="ECO:0000259" key="1">
    <source>
        <dbReference type="Pfam" id="PF08398"/>
    </source>
</evidence>
<dbReference type="Pfam" id="PF08398">
    <property type="entry name" value="Phospholip_A2_4"/>
    <property type="match status" value="1"/>
</dbReference>
<feature type="domain" description="Phospholipase A2-like" evidence="1">
    <location>
        <begin position="86"/>
        <end position="179"/>
    </location>
</feature>
<accession>A0ABN8MNX7</accession>
<proteinExistence type="predicted"/>
<reference evidence="2 3" key="1">
    <citation type="submission" date="2022-05" db="EMBL/GenBank/DDBJ databases">
        <authorList>
            <consortium name="Genoscope - CEA"/>
            <person name="William W."/>
        </authorList>
    </citation>
    <scope>NUCLEOTIDE SEQUENCE [LARGE SCALE GENOMIC DNA]</scope>
</reference>
<evidence type="ECO:0000313" key="3">
    <source>
        <dbReference type="Proteomes" id="UP001159427"/>
    </source>
</evidence>
<gene>
    <name evidence="2" type="ORF">PEVE_00035523</name>
</gene>